<dbReference type="Gene3D" id="3.40.30.10">
    <property type="entry name" value="Glutaredoxin"/>
    <property type="match status" value="1"/>
</dbReference>
<dbReference type="PANTHER" id="PTHR22897:SF8">
    <property type="entry name" value="SULFHYDRYL OXIDASE"/>
    <property type="match status" value="1"/>
</dbReference>
<evidence type="ECO:0000256" key="2">
    <source>
        <dbReference type="ARBA" id="ARBA00022630"/>
    </source>
</evidence>
<keyword evidence="2 7" id="KW-0285">Flavoprotein</keyword>
<comment type="catalytic activity">
    <reaction evidence="7">
        <text>2 R'C(R)SH + O2 = R'C(R)S-S(R)CR' + H2O2</text>
        <dbReference type="Rhea" id="RHEA:17357"/>
        <dbReference type="ChEBI" id="CHEBI:15379"/>
        <dbReference type="ChEBI" id="CHEBI:16240"/>
        <dbReference type="ChEBI" id="CHEBI:16520"/>
        <dbReference type="ChEBI" id="CHEBI:17412"/>
        <dbReference type="EC" id="1.8.3.2"/>
    </reaction>
</comment>
<dbReference type="GO" id="GO:0003756">
    <property type="term" value="F:protein disulfide isomerase activity"/>
    <property type="evidence" value="ECO:0007669"/>
    <property type="project" value="TreeGrafter"/>
</dbReference>
<evidence type="ECO:0000259" key="8">
    <source>
        <dbReference type="PROSITE" id="PS51324"/>
    </source>
</evidence>
<evidence type="ECO:0000313" key="9">
    <source>
        <dbReference type="EMBL" id="CRG97047.1"/>
    </source>
</evidence>
<evidence type="ECO:0000256" key="5">
    <source>
        <dbReference type="ARBA" id="ARBA00023002"/>
    </source>
</evidence>
<organism evidence="9 10">
    <name type="scientific">Plasmodium gallinaceum</name>
    <dbReference type="NCBI Taxonomy" id="5849"/>
    <lineage>
        <taxon>Eukaryota</taxon>
        <taxon>Sar</taxon>
        <taxon>Alveolata</taxon>
        <taxon>Apicomplexa</taxon>
        <taxon>Aconoidasida</taxon>
        <taxon>Haemosporida</taxon>
        <taxon>Plasmodiidae</taxon>
        <taxon>Plasmodium</taxon>
        <taxon>Plasmodium (Haemamoeba)</taxon>
    </lineage>
</organism>
<dbReference type="GO" id="GO:0006457">
    <property type="term" value="P:protein folding"/>
    <property type="evidence" value="ECO:0007669"/>
    <property type="project" value="TreeGrafter"/>
</dbReference>
<dbReference type="OrthoDB" id="59470at2759"/>
<comment type="cofactor">
    <cofactor evidence="1 7">
        <name>FAD</name>
        <dbReference type="ChEBI" id="CHEBI:57692"/>
    </cofactor>
</comment>
<keyword evidence="4 7" id="KW-0274">FAD</keyword>
<evidence type="ECO:0000256" key="6">
    <source>
        <dbReference type="ARBA" id="ARBA00023157"/>
    </source>
</evidence>
<evidence type="ECO:0000256" key="1">
    <source>
        <dbReference type="ARBA" id="ARBA00001974"/>
    </source>
</evidence>
<keyword evidence="6" id="KW-1015">Disulfide bond</keyword>
<dbReference type="PROSITE" id="PS51324">
    <property type="entry name" value="ERV_ALR"/>
    <property type="match status" value="1"/>
</dbReference>
<evidence type="ECO:0000313" key="10">
    <source>
        <dbReference type="Proteomes" id="UP000220797"/>
    </source>
</evidence>
<keyword evidence="7" id="KW-0472">Membrane</keyword>
<accession>A0A1J1GX48</accession>
<dbReference type="EMBL" id="CVMV01000083">
    <property type="protein sequence ID" value="CRG97047.1"/>
    <property type="molecule type" value="Genomic_DNA"/>
</dbReference>
<keyword evidence="7" id="KW-0812">Transmembrane</keyword>
<dbReference type="EC" id="1.8.3.2" evidence="7"/>
<dbReference type="OMA" id="YYGFCNI"/>
<dbReference type="InterPro" id="IPR036774">
    <property type="entry name" value="ERV/ALR_sulphydryl_oxid_sf"/>
</dbReference>
<keyword evidence="3" id="KW-0732">Signal</keyword>
<dbReference type="GeneID" id="39733160"/>
<proteinExistence type="predicted"/>
<dbReference type="PANTHER" id="PTHR22897">
    <property type="entry name" value="QUIESCIN Q6-RELATED SULFHYDRYL OXIDASE"/>
    <property type="match status" value="1"/>
</dbReference>
<dbReference type="Proteomes" id="UP000220797">
    <property type="component" value="Unassembled WGS sequence"/>
</dbReference>
<keyword evidence="7" id="KW-1133">Transmembrane helix</keyword>
<dbReference type="InterPro" id="IPR017905">
    <property type="entry name" value="ERV/ALR_sulphydryl_oxidase"/>
</dbReference>
<dbReference type="InterPro" id="IPR036249">
    <property type="entry name" value="Thioredoxin-like_sf"/>
</dbReference>
<evidence type="ECO:0000256" key="4">
    <source>
        <dbReference type="ARBA" id="ARBA00022827"/>
    </source>
</evidence>
<dbReference type="Pfam" id="PF04777">
    <property type="entry name" value="Evr1_Alr"/>
    <property type="match status" value="1"/>
</dbReference>
<dbReference type="RefSeq" id="XP_028529850.1">
    <property type="nucleotide sequence ID" value="XM_028673393.1"/>
</dbReference>
<dbReference type="AlphaFoldDB" id="A0A1J1GX48"/>
<gene>
    <name evidence="9" type="ORF">PGAL8A_00462700</name>
</gene>
<keyword evidence="5 7" id="KW-0560">Oxidoreductase</keyword>
<feature type="transmembrane region" description="Helical" evidence="7">
    <location>
        <begin position="7"/>
        <end position="23"/>
    </location>
</feature>
<dbReference type="SUPFAM" id="SSF69000">
    <property type="entry name" value="FAD-dependent thiol oxidase"/>
    <property type="match status" value="1"/>
</dbReference>
<evidence type="ECO:0000256" key="7">
    <source>
        <dbReference type="RuleBase" id="RU371123"/>
    </source>
</evidence>
<protein>
    <recommendedName>
        <fullName evidence="7">Sulfhydryl oxidase</fullName>
        <ecNumber evidence="7">1.8.3.2</ecNumber>
    </recommendedName>
</protein>
<dbReference type="SUPFAM" id="SSF52833">
    <property type="entry name" value="Thioredoxin-like"/>
    <property type="match status" value="1"/>
</dbReference>
<feature type="domain" description="ERV/ALR sulfhydryl oxidase" evidence="8">
    <location>
        <begin position="318"/>
        <end position="428"/>
    </location>
</feature>
<dbReference type="GO" id="GO:0016971">
    <property type="term" value="F:flavin-dependent sulfhydryl oxidase activity"/>
    <property type="evidence" value="ECO:0007669"/>
    <property type="project" value="InterPro"/>
</dbReference>
<reference evidence="9" key="1">
    <citation type="submission" date="2015-04" db="EMBL/GenBank/DDBJ databases">
        <authorList>
            <consortium name="Pathogen Informatics"/>
        </authorList>
    </citation>
    <scope>NUCLEOTIDE SEQUENCE [LARGE SCALE GENOMIC DNA]</scope>
    <source>
        <strain evidence="9">8A</strain>
    </source>
</reference>
<sequence>MIYKYKLKSLYFIFIVIIITLLMKCDELCQDADIILNNFWDKINNIKHGNVLIINIKNFYCPACNRYLNIWKKVENEILNFEKNASLFVFDCSCHLFSSYCRHFDVEYYPTFRLLFPVYDKMEGNEYIYIAPSDYIGNKTYKGNLLLAYREIQRIKGIDGFQKLMHKYLCNNVNFNHINLKSCISDLPHINKRTLDNIIVEGIINESNSLYEDEKANKWNISYNKEDIKHDIIIGLLYTLKQNISMGNDINYSSLESYIDILNIVSYIYKDLANSINEISETLRTYKYPIRYEEWIKLIQNININEYHLDEKNNLHFKVCNENSLLCTFWLLFHKISIYCLQYDKERYNFYLEKITNYTKNYLNCKNCTEHFLNAQKSCYYGFCNIHSAESFVIFLWRIHNGVTLRSMYEHIILDLELGTDNSNNKKFLNKDIVFPSKYQCENCRSGVGFTKITADVIKKLEKGTYNDQHFDAIDAFNIRNILIFLINFYS</sequence>
<dbReference type="InterPro" id="IPR039798">
    <property type="entry name" value="Sulfhydryl_oxidase"/>
</dbReference>
<evidence type="ECO:0000256" key="3">
    <source>
        <dbReference type="ARBA" id="ARBA00022729"/>
    </source>
</evidence>
<comment type="caution">
    <text evidence="9">The sequence shown here is derived from an EMBL/GenBank/DDBJ whole genome shotgun (WGS) entry which is preliminary data.</text>
</comment>
<dbReference type="Gene3D" id="1.20.120.310">
    <property type="entry name" value="ERV/ALR sulfhydryl oxidase domain"/>
    <property type="match status" value="1"/>
</dbReference>
<dbReference type="GO" id="GO:0005615">
    <property type="term" value="C:extracellular space"/>
    <property type="evidence" value="ECO:0007669"/>
    <property type="project" value="TreeGrafter"/>
</dbReference>
<keyword evidence="10" id="KW-1185">Reference proteome</keyword>
<dbReference type="GO" id="GO:0000139">
    <property type="term" value="C:Golgi membrane"/>
    <property type="evidence" value="ECO:0007669"/>
    <property type="project" value="TreeGrafter"/>
</dbReference>
<name>A0A1J1GX48_PLAGA</name>
<dbReference type="VEuPathDB" id="PlasmoDB:PGAL8A_00462700"/>